<organism evidence="17 18">
    <name type="scientific">Hanseniaspora uvarum</name>
    <name type="common">Yeast</name>
    <name type="synonym">Kloeckera apiculata</name>
    <dbReference type="NCBI Taxonomy" id="29833"/>
    <lineage>
        <taxon>Eukaryota</taxon>
        <taxon>Fungi</taxon>
        <taxon>Dikarya</taxon>
        <taxon>Ascomycota</taxon>
        <taxon>Saccharomycotina</taxon>
        <taxon>Saccharomycetes</taxon>
        <taxon>Saccharomycodales</taxon>
        <taxon>Saccharomycodaceae</taxon>
        <taxon>Hanseniaspora</taxon>
    </lineage>
</organism>
<dbReference type="STRING" id="29833.A0A1E5RJ85"/>
<comment type="catalytic activity">
    <reaction evidence="15">
        <text>sphinganine + NADP(+) = 3-oxosphinganine + NADPH + H(+)</text>
        <dbReference type="Rhea" id="RHEA:22640"/>
        <dbReference type="ChEBI" id="CHEBI:15378"/>
        <dbReference type="ChEBI" id="CHEBI:57783"/>
        <dbReference type="ChEBI" id="CHEBI:57817"/>
        <dbReference type="ChEBI" id="CHEBI:58299"/>
        <dbReference type="ChEBI" id="CHEBI:58349"/>
        <dbReference type="EC" id="1.1.1.102"/>
    </reaction>
    <physiologicalReaction direction="right-to-left" evidence="15">
        <dbReference type="Rhea" id="RHEA:22642"/>
    </physiologicalReaction>
</comment>
<dbReference type="UniPathway" id="UPA00222"/>
<keyword evidence="7" id="KW-0746">Sphingolipid metabolism</keyword>
<dbReference type="Pfam" id="PF00106">
    <property type="entry name" value="adh_short"/>
    <property type="match status" value="1"/>
</dbReference>
<dbReference type="GO" id="GO:0030148">
    <property type="term" value="P:sphingolipid biosynthetic process"/>
    <property type="evidence" value="ECO:0007669"/>
    <property type="project" value="InterPro"/>
</dbReference>
<dbReference type="PANTHER" id="PTHR43550">
    <property type="entry name" value="3-KETODIHYDROSPHINGOSINE REDUCTASE"/>
    <property type="match status" value="1"/>
</dbReference>
<evidence type="ECO:0000313" key="17">
    <source>
        <dbReference type="EMBL" id="OEJ86962.1"/>
    </source>
</evidence>
<dbReference type="GO" id="GO:0005789">
    <property type="term" value="C:endoplasmic reticulum membrane"/>
    <property type="evidence" value="ECO:0007669"/>
    <property type="project" value="TreeGrafter"/>
</dbReference>
<evidence type="ECO:0000256" key="10">
    <source>
        <dbReference type="ARBA" id="ARBA00026112"/>
    </source>
</evidence>
<evidence type="ECO:0000256" key="15">
    <source>
        <dbReference type="ARBA" id="ARBA00048930"/>
    </source>
</evidence>
<keyword evidence="5" id="KW-0256">Endoplasmic reticulum</keyword>
<dbReference type="InterPro" id="IPR045022">
    <property type="entry name" value="KDSR-like"/>
</dbReference>
<evidence type="ECO:0000256" key="16">
    <source>
        <dbReference type="SAM" id="Phobius"/>
    </source>
</evidence>
<dbReference type="GO" id="GO:0006666">
    <property type="term" value="P:3-keto-sphinganine metabolic process"/>
    <property type="evidence" value="ECO:0007669"/>
    <property type="project" value="InterPro"/>
</dbReference>
<evidence type="ECO:0000256" key="14">
    <source>
        <dbReference type="ARBA" id="ARBA00044737"/>
    </source>
</evidence>
<dbReference type="CDD" id="cd08939">
    <property type="entry name" value="KDSR-like_SDR_c"/>
    <property type="match status" value="1"/>
</dbReference>
<evidence type="ECO:0000256" key="1">
    <source>
        <dbReference type="ARBA" id="ARBA00004240"/>
    </source>
</evidence>
<keyword evidence="9" id="KW-0443">Lipid metabolism</keyword>
<accession>A0A1E5RJ85</accession>
<dbReference type="AlphaFoldDB" id="A0A1E5RJ85"/>
<evidence type="ECO:0000256" key="4">
    <source>
        <dbReference type="ARBA" id="ARBA00006484"/>
    </source>
</evidence>
<dbReference type="InterPro" id="IPR002347">
    <property type="entry name" value="SDR_fam"/>
</dbReference>
<comment type="pathway">
    <text evidence="3">Sphingolipid metabolism.</text>
</comment>
<evidence type="ECO:0000256" key="11">
    <source>
        <dbReference type="ARBA" id="ARBA00026241"/>
    </source>
</evidence>
<comment type="function">
    <text evidence="14">Catalyzes the reduction of 3'-oxosphinganine (3-ketodihydrosphingosine/KDS) to sphinganine (dihydrosphingosine/DHS), the second step of de novo sphingolipid biosynthesis.</text>
</comment>
<evidence type="ECO:0000256" key="6">
    <source>
        <dbReference type="ARBA" id="ARBA00022857"/>
    </source>
</evidence>
<keyword evidence="6" id="KW-0521">NADP</keyword>
<evidence type="ECO:0000256" key="7">
    <source>
        <dbReference type="ARBA" id="ARBA00022919"/>
    </source>
</evidence>
<evidence type="ECO:0000313" key="18">
    <source>
        <dbReference type="Proteomes" id="UP000095358"/>
    </source>
</evidence>
<dbReference type="InterPro" id="IPR036291">
    <property type="entry name" value="NAD(P)-bd_dom_sf"/>
</dbReference>
<dbReference type="VEuPathDB" id="FungiDB:AWRI3580_g2721"/>
<dbReference type="GO" id="GO:0047560">
    <property type="term" value="F:3-dehydrosphinganine reductase activity"/>
    <property type="evidence" value="ECO:0007669"/>
    <property type="project" value="UniProtKB-EC"/>
</dbReference>
<evidence type="ECO:0000256" key="3">
    <source>
        <dbReference type="ARBA" id="ARBA00004991"/>
    </source>
</evidence>
<comment type="subcellular location">
    <subcellularLocation>
        <location evidence="1">Endoplasmic reticulum</location>
    </subcellularLocation>
</comment>
<keyword evidence="18" id="KW-1185">Reference proteome</keyword>
<dbReference type="Proteomes" id="UP000095358">
    <property type="component" value="Unassembled WGS sequence"/>
</dbReference>
<reference evidence="18" key="1">
    <citation type="journal article" date="2016" name="Genome Announc.">
        <title>Genome sequences of three species of Hanseniaspora isolated from spontaneous wine fermentations.</title>
        <authorList>
            <person name="Sternes P.R."/>
            <person name="Lee D."/>
            <person name="Kutyna D.R."/>
            <person name="Borneman A.R."/>
        </authorList>
    </citation>
    <scope>NUCLEOTIDE SEQUENCE [LARGE SCALE GENOMIC DNA]</scope>
    <source>
        <strain evidence="18">AWRI3580</strain>
    </source>
</reference>
<comment type="caution">
    <text evidence="17">The sequence shown here is derived from an EMBL/GenBank/DDBJ whole genome shotgun (WGS) entry which is preliminary data.</text>
</comment>
<evidence type="ECO:0000256" key="5">
    <source>
        <dbReference type="ARBA" id="ARBA00022824"/>
    </source>
</evidence>
<dbReference type="OrthoDB" id="10267115at2759"/>
<dbReference type="PANTHER" id="PTHR43550:SF3">
    <property type="entry name" value="3-KETODIHYDROSPHINGOSINE REDUCTASE"/>
    <property type="match status" value="1"/>
</dbReference>
<dbReference type="SUPFAM" id="SSF51735">
    <property type="entry name" value="NAD(P)-binding Rossmann-fold domains"/>
    <property type="match status" value="1"/>
</dbReference>
<keyword evidence="16" id="KW-0812">Transmembrane</keyword>
<dbReference type="Gene3D" id="3.40.50.720">
    <property type="entry name" value="NAD(P)-binding Rossmann-like Domain"/>
    <property type="match status" value="1"/>
</dbReference>
<name>A0A1E5RJ85_HANUV</name>
<evidence type="ECO:0000256" key="2">
    <source>
        <dbReference type="ARBA" id="ARBA00004760"/>
    </source>
</evidence>
<evidence type="ECO:0000256" key="9">
    <source>
        <dbReference type="ARBA" id="ARBA00023098"/>
    </source>
</evidence>
<dbReference type="EC" id="1.1.1.102" evidence="10"/>
<keyword evidence="8" id="KW-0560">Oxidoreductase</keyword>
<sequence>MADQTIIVTGGSQGLGLELAKYHHNNDENAVIIILSRSEAKLINACKKICNNTEFSKLEEFDTNKTRLYYHPIDLSNAGKVENLLPLLAKLPTIQKTYLTAGGASVKLFRDYSISELQQGINMNYSSSLFLSHVLLKNELCKHLIYFSSEVSFFPFIGYSSYTPSKTSLKSLVNILRQEFPDCRLTNVFPGNFASEGYAEENLTKPKITKDIEGSSKPISVEACREIIINDINKGYDDITTDFIGWVLMACDMGLNKNWNYSKFWFLQLILGVFANLIIIPIYMVILKYDINKYLRKAQVSDKTKKQ</sequence>
<proteinExistence type="inferred from homology"/>
<gene>
    <name evidence="17" type="ORF">AWRI3580_g2721</name>
</gene>
<keyword evidence="16" id="KW-1133">Transmembrane helix</keyword>
<evidence type="ECO:0000256" key="13">
    <source>
        <dbReference type="ARBA" id="ARBA00032891"/>
    </source>
</evidence>
<comment type="pathway">
    <text evidence="2">Lipid metabolism; sphingolipid metabolism.</text>
</comment>
<dbReference type="EMBL" id="LPNN01000005">
    <property type="protein sequence ID" value="OEJ86962.1"/>
    <property type="molecule type" value="Genomic_DNA"/>
</dbReference>
<protein>
    <recommendedName>
        <fullName evidence="11">3-ketodihydrosphingosine reductase TSC10</fullName>
        <ecNumber evidence="10">1.1.1.102</ecNumber>
    </recommendedName>
    <alternativeName>
        <fullName evidence="13">3-dehydrosphinganine reductase</fullName>
    </alternativeName>
    <alternativeName>
        <fullName evidence="12">KDS reductase</fullName>
    </alternativeName>
</protein>
<dbReference type="PRINTS" id="PR00081">
    <property type="entry name" value="GDHRDH"/>
</dbReference>
<evidence type="ECO:0000256" key="12">
    <source>
        <dbReference type="ARBA" id="ARBA00029797"/>
    </source>
</evidence>
<keyword evidence="16" id="KW-0472">Membrane</keyword>
<comment type="similarity">
    <text evidence="4">Belongs to the short-chain dehydrogenases/reductases (SDR) family.</text>
</comment>
<evidence type="ECO:0000256" key="8">
    <source>
        <dbReference type="ARBA" id="ARBA00023002"/>
    </source>
</evidence>
<feature type="transmembrane region" description="Helical" evidence="16">
    <location>
        <begin position="265"/>
        <end position="287"/>
    </location>
</feature>